<dbReference type="EMBL" id="JAXIOK010000003">
    <property type="protein sequence ID" value="KAK4775734.1"/>
    <property type="molecule type" value="Genomic_DNA"/>
</dbReference>
<keyword evidence="2 4" id="KW-0689">Ribosomal protein</keyword>
<dbReference type="SUPFAM" id="SSF50193">
    <property type="entry name" value="Ribosomal protein L14"/>
    <property type="match status" value="1"/>
</dbReference>
<dbReference type="GO" id="GO:0070180">
    <property type="term" value="F:large ribosomal subunit rRNA binding"/>
    <property type="evidence" value="ECO:0007669"/>
    <property type="project" value="TreeGrafter"/>
</dbReference>
<sequence length="104" mass="11417">MPNQATVNSADNTGTKILYIISAKGIKGPLNQLDSACVGDMVMATVMKGKPDACCHRQAEKAVVRSAERTESTSIFKVIHSFCSFIFYCRKTFSLSTVLFFRVS</sequence>
<dbReference type="Pfam" id="PF00238">
    <property type="entry name" value="Ribosomal_L14"/>
    <property type="match status" value="1"/>
</dbReference>
<dbReference type="Proteomes" id="UP001345219">
    <property type="component" value="Chromosome 18"/>
</dbReference>
<dbReference type="PANTHER" id="PTHR11761">
    <property type="entry name" value="50S/60S RIBOSOMAL PROTEIN L14/L23"/>
    <property type="match status" value="1"/>
</dbReference>
<dbReference type="SMART" id="SM01374">
    <property type="entry name" value="Ribosomal_L14"/>
    <property type="match status" value="1"/>
</dbReference>
<evidence type="ECO:0000313" key="6">
    <source>
        <dbReference type="Proteomes" id="UP001345219"/>
    </source>
</evidence>
<dbReference type="GO" id="GO:0003735">
    <property type="term" value="F:structural constituent of ribosome"/>
    <property type="evidence" value="ECO:0007669"/>
    <property type="project" value="InterPro"/>
</dbReference>
<comment type="similarity">
    <text evidence="1 4">Belongs to the universal ribosomal protein uL14 family.</text>
</comment>
<evidence type="ECO:0000313" key="5">
    <source>
        <dbReference type="EMBL" id="KAK4775734.1"/>
    </source>
</evidence>
<dbReference type="GO" id="GO:0022625">
    <property type="term" value="C:cytosolic large ribosomal subunit"/>
    <property type="evidence" value="ECO:0007669"/>
    <property type="project" value="TreeGrafter"/>
</dbReference>
<name>A0AAN7L133_9MYRT</name>
<dbReference type="Gene3D" id="2.40.150.20">
    <property type="entry name" value="Ribosomal protein L14"/>
    <property type="match status" value="1"/>
</dbReference>
<evidence type="ECO:0000256" key="3">
    <source>
        <dbReference type="ARBA" id="ARBA00023274"/>
    </source>
</evidence>
<dbReference type="PANTHER" id="PTHR11761:SF8">
    <property type="entry name" value="LARGE RIBOSOMAL SUBUNIT PROTEIN UL14"/>
    <property type="match status" value="1"/>
</dbReference>
<gene>
    <name evidence="5" type="ORF">SAY87_023695</name>
</gene>
<evidence type="ECO:0008006" key="7">
    <source>
        <dbReference type="Google" id="ProtNLM"/>
    </source>
</evidence>
<organism evidence="5 6">
    <name type="scientific">Trapa incisa</name>
    <dbReference type="NCBI Taxonomy" id="236973"/>
    <lineage>
        <taxon>Eukaryota</taxon>
        <taxon>Viridiplantae</taxon>
        <taxon>Streptophyta</taxon>
        <taxon>Embryophyta</taxon>
        <taxon>Tracheophyta</taxon>
        <taxon>Spermatophyta</taxon>
        <taxon>Magnoliopsida</taxon>
        <taxon>eudicotyledons</taxon>
        <taxon>Gunneridae</taxon>
        <taxon>Pentapetalae</taxon>
        <taxon>rosids</taxon>
        <taxon>malvids</taxon>
        <taxon>Myrtales</taxon>
        <taxon>Lythraceae</taxon>
        <taxon>Trapa</taxon>
    </lineage>
</organism>
<comment type="caution">
    <text evidence="5">The sequence shown here is derived from an EMBL/GenBank/DDBJ whole genome shotgun (WGS) entry which is preliminary data.</text>
</comment>
<accession>A0AAN7L133</accession>
<evidence type="ECO:0000256" key="4">
    <source>
        <dbReference type="RuleBase" id="RU003949"/>
    </source>
</evidence>
<reference evidence="5 6" key="1">
    <citation type="journal article" date="2023" name="Hortic Res">
        <title>Pangenome of water caltrop reveals structural variations and asymmetric subgenome divergence after allopolyploidization.</title>
        <authorList>
            <person name="Zhang X."/>
            <person name="Chen Y."/>
            <person name="Wang L."/>
            <person name="Yuan Y."/>
            <person name="Fang M."/>
            <person name="Shi L."/>
            <person name="Lu R."/>
            <person name="Comes H.P."/>
            <person name="Ma Y."/>
            <person name="Chen Y."/>
            <person name="Huang G."/>
            <person name="Zhou Y."/>
            <person name="Zheng Z."/>
            <person name="Qiu Y."/>
        </authorList>
    </citation>
    <scope>NUCLEOTIDE SEQUENCE [LARGE SCALE GENOMIC DNA]</scope>
    <source>
        <tissue evidence="5">Roots</tissue>
    </source>
</reference>
<proteinExistence type="inferred from homology"/>
<dbReference type="AlphaFoldDB" id="A0AAN7L133"/>
<protein>
    <recommendedName>
        <fullName evidence="7">Ribosomal protein L14</fullName>
    </recommendedName>
</protein>
<dbReference type="GO" id="GO:0006412">
    <property type="term" value="P:translation"/>
    <property type="evidence" value="ECO:0007669"/>
    <property type="project" value="InterPro"/>
</dbReference>
<dbReference type="InterPro" id="IPR036853">
    <property type="entry name" value="Ribosomal_uL14_sf"/>
</dbReference>
<keyword evidence="3 4" id="KW-0687">Ribonucleoprotein</keyword>
<evidence type="ECO:0000256" key="2">
    <source>
        <dbReference type="ARBA" id="ARBA00022980"/>
    </source>
</evidence>
<keyword evidence="6" id="KW-1185">Reference proteome</keyword>
<dbReference type="InterPro" id="IPR000218">
    <property type="entry name" value="Ribosomal_uL14"/>
</dbReference>
<evidence type="ECO:0000256" key="1">
    <source>
        <dbReference type="ARBA" id="ARBA00010745"/>
    </source>
</evidence>